<evidence type="ECO:0000256" key="1">
    <source>
        <dbReference type="SAM" id="MobiDB-lite"/>
    </source>
</evidence>
<dbReference type="InterPro" id="IPR012337">
    <property type="entry name" value="RNaseH-like_sf"/>
</dbReference>
<evidence type="ECO:0000313" key="5">
    <source>
        <dbReference type="Proteomes" id="UP001459277"/>
    </source>
</evidence>
<organism evidence="4 5">
    <name type="scientific">Lithocarpus litseifolius</name>
    <dbReference type="NCBI Taxonomy" id="425828"/>
    <lineage>
        <taxon>Eukaryota</taxon>
        <taxon>Viridiplantae</taxon>
        <taxon>Streptophyta</taxon>
        <taxon>Embryophyta</taxon>
        <taxon>Tracheophyta</taxon>
        <taxon>Spermatophyta</taxon>
        <taxon>Magnoliopsida</taxon>
        <taxon>eudicotyledons</taxon>
        <taxon>Gunneridae</taxon>
        <taxon>Pentapetalae</taxon>
        <taxon>rosids</taxon>
        <taxon>fabids</taxon>
        <taxon>Fagales</taxon>
        <taxon>Fagaceae</taxon>
        <taxon>Lithocarpus</taxon>
    </lineage>
</organism>
<dbReference type="GO" id="GO:0003677">
    <property type="term" value="F:DNA binding"/>
    <property type="evidence" value="ECO:0007669"/>
    <property type="project" value="InterPro"/>
</dbReference>
<reference evidence="4 5" key="1">
    <citation type="submission" date="2024-01" db="EMBL/GenBank/DDBJ databases">
        <title>A telomere-to-telomere, gap-free genome of sweet tea (Lithocarpus litseifolius).</title>
        <authorList>
            <person name="Zhou J."/>
        </authorList>
    </citation>
    <scope>NUCLEOTIDE SEQUENCE [LARGE SCALE GENOMIC DNA]</scope>
    <source>
        <strain evidence="4">Zhou-2022a</strain>
        <tissue evidence="4">Leaf</tissue>
    </source>
</reference>
<accession>A0AAW2DGI9</accession>
<proteinExistence type="predicted"/>
<feature type="domain" description="hAT-like transposase RNase-H fold" evidence="3">
    <location>
        <begin position="120"/>
        <end position="217"/>
    </location>
</feature>
<gene>
    <name evidence="4" type="ORF">SO802_010166</name>
</gene>
<dbReference type="EMBL" id="JAZDWU010000003">
    <property type="protein sequence ID" value="KAL0008664.1"/>
    <property type="molecule type" value="Genomic_DNA"/>
</dbReference>
<dbReference type="PANTHER" id="PTHR23272:SF187">
    <property type="entry name" value="AC9 TRANSPOSASE-RELATED"/>
    <property type="match status" value="1"/>
</dbReference>
<dbReference type="InterPro" id="IPR025525">
    <property type="entry name" value="hAT-like_transposase_RNase-H"/>
</dbReference>
<feature type="domain" description="HAT C-terminal dimerisation" evidence="2">
    <location>
        <begin position="259"/>
        <end position="315"/>
    </location>
</feature>
<dbReference type="Pfam" id="PF14372">
    <property type="entry name" value="hAT-like_RNase-H"/>
    <property type="match status" value="1"/>
</dbReference>
<feature type="region of interest" description="Disordered" evidence="1">
    <location>
        <begin position="432"/>
        <end position="459"/>
    </location>
</feature>
<name>A0AAW2DGI9_9ROSI</name>
<dbReference type="InterPro" id="IPR008906">
    <property type="entry name" value="HATC_C_dom"/>
</dbReference>
<dbReference type="GO" id="GO:0046983">
    <property type="term" value="F:protein dimerization activity"/>
    <property type="evidence" value="ECO:0007669"/>
    <property type="project" value="InterPro"/>
</dbReference>
<keyword evidence="5" id="KW-1185">Reference proteome</keyword>
<dbReference type="AlphaFoldDB" id="A0AAW2DGI9"/>
<dbReference type="Pfam" id="PF05699">
    <property type="entry name" value="Dimer_Tnp_hAT"/>
    <property type="match status" value="1"/>
</dbReference>
<evidence type="ECO:0008006" key="6">
    <source>
        <dbReference type="Google" id="ProtNLM"/>
    </source>
</evidence>
<evidence type="ECO:0000259" key="2">
    <source>
        <dbReference type="Pfam" id="PF05699"/>
    </source>
</evidence>
<dbReference type="SUPFAM" id="SSF53098">
    <property type="entry name" value="Ribonuclease H-like"/>
    <property type="match status" value="1"/>
</dbReference>
<feature type="compositionally biased region" description="Acidic residues" evidence="1">
    <location>
        <begin position="436"/>
        <end position="446"/>
    </location>
</feature>
<sequence>MADIPMEEADLKFGIELKHDEATRYHLLDQLYRIKPNFKIVGRNTLKIDIKKIYNEKKQKTMVEIDNNASKVAITTDLWTANNSKRSFMYQSAPTNRVWEVAQIVCEKLGYFHKVTELLSDTAYPTANTYFPSVFQLKMELNQWLSSEDELVKKMAAKMLAKFDKYWSDVHDIVSLAIVLDPRYKLMLLTFYFNKMYGGKANEEIDKVKNLLFSYFQTLSSTSTSSAAHEHDDTMRDYDLFVSNATTNIGQRGRDIISEFELYTSEKVAPRTEQFDVLGWWKHNGSKYPTLQRIGRDILAIPMTTVASESAFSTSPCFPAFVLGLYCFFISRLSETGSQSLKNININVYYGGPLVNPEEINGFPFRGPGIECYYMMIRQVDTEEVQQITTSLQFTALDDGCTTMGDYTMGSYMLPSQVHAANTGETIQPQETHLGEEDEDEDEDEDHAAYNGENIDDMDEYEERIEQGDFDRDVDDHELVPNFEEENMVYHDEGDVDDDIGVQHDTNTTIAYTPPAESFYTNTWENMVDPSCLRIPFVSTWEDGMHFSKGLNFANKEVVKRALIIYAAGENRNFIIRRSTKTKLCTTCIDTNCKWYVGAFMKAKLNSLWMVTSYVWDAKQKAIAKIFGDWEESYQRLQKLLLAYLDQDSGTQYNYYIIPRGIDGTALLRYVFWAFAPCIAAFRYCRPVISFDGTHLYGKYRGVLMIAMATNANQKVLPLAFAVVDKESRAS</sequence>
<comment type="caution">
    <text evidence="4">The sequence shown here is derived from an EMBL/GenBank/DDBJ whole genome shotgun (WGS) entry which is preliminary data.</text>
</comment>
<dbReference type="Proteomes" id="UP001459277">
    <property type="component" value="Unassembled WGS sequence"/>
</dbReference>
<evidence type="ECO:0000259" key="3">
    <source>
        <dbReference type="Pfam" id="PF14372"/>
    </source>
</evidence>
<evidence type="ECO:0000313" key="4">
    <source>
        <dbReference type="EMBL" id="KAL0008664.1"/>
    </source>
</evidence>
<dbReference type="PANTHER" id="PTHR23272">
    <property type="entry name" value="BED FINGER-RELATED"/>
    <property type="match status" value="1"/>
</dbReference>
<protein>
    <recommendedName>
        <fullName evidence="6">Transposase</fullName>
    </recommendedName>
</protein>